<dbReference type="Proteomes" id="UP000177230">
    <property type="component" value="Unassembled WGS sequence"/>
</dbReference>
<dbReference type="AlphaFoldDB" id="A0A1F5RDP0"/>
<gene>
    <name evidence="1" type="ORF">A2024_04080</name>
</gene>
<evidence type="ECO:0008006" key="3">
    <source>
        <dbReference type="Google" id="ProtNLM"/>
    </source>
</evidence>
<dbReference type="SUPFAM" id="SSF53850">
    <property type="entry name" value="Periplasmic binding protein-like II"/>
    <property type="match status" value="1"/>
</dbReference>
<dbReference type="Pfam" id="PF12974">
    <property type="entry name" value="Phosphonate-bd"/>
    <property type="match status" value="1"/>
</dbReference>
<dbReference type="PANTHER" id="PTHR30024:SF17">
    <property type="entry name" value="SOLUTE-BINDING PROTEIN FAMILY 3_N-TERMINAL DOMAIN-CONTAINING PROTEIN"/>
    <property type="match status" value="1"/>
</dbReference>
<dbReference type="EMBL" id="MFFM01000034">
    <property type="protein sequence ID" value="OGF12173.1"/>
    <property type="molecule type" value="Genomic_DNA"/>
</dbReference>
<reference evidence="1 2" key="1">
    <citation type="journal article" date="2016" name="Nat. Commun.">
        <title>Thousands of microbial genomes shed light on interconnected biogeochemical processes in an aquifer system.</title>
        <authorList>
            <person name="Anantharaman K."/>
            <person name="Brown C.T."/>
            <person name="Hug L.A."/>
            <person name="Sharon I."/>
            <person name="Castelle C.J."/>
            <person name="Probst A.J."/>
            <person name="Thomas B.C."/>
            <person name="Singh A."/>
            <person name="Wilkins M.J."/>
            <person name="Karaoz U."/>
            <person name="Brodie E.L."/>
            <person name="Williams K.H."/>
            <person name="Hubbard S.S."/>
            <person name="Banfield J.F."/>
        </authorList>
    </citation>
    <scope>NUCLEOTIDE SEQUENCE [LARGE SCALE GENOMIC DNA]</scope>
</reference>
<name>A0A1F5RDP0_9BACT</name>
<evidence type="ECO:0000313" key="2">
    <source>
        <dbReference type="Proteomes" id="UP000177230"/>
    </source>
</evidence>
<organism evidence="1 2">
    <name type="scientific">Candidatus Edwardsbacteria bacterium GWF2_54_11</name>
    <dbReference type="NCBI Taxonomy" id="1817851"/>
    <lineage>
        <taxon>Bacteria</taxon>
        <taxon>Candidatus Edwardsiibacteriota</taxon>
    </lineage>
</organism>
<protein>
    <recommendedName>
        <fullName evidence="3">Solute-binding protein family 3/N-terminal domain-containing protein</fullName>
    </recommendedName>
</protein>
<evidence type="ECO:0000313" key="1">
    <source>
        <dbReference type="EMBL" id="OGF12173.1"/>
    </source>
</evidence>
<accession>A0A1F5RDP0</accession>
<proteinExistence type="predicted"/>
<sequence length="272" mass="29078">MSAGCGKLSQGRYGQAVKIAVLPAYSTAAMSARYLPLLNRLSRETGFDVQYISAENIPGFGAAIENSQAQLAICDALTFLTLQKTKNAMALAIGRDQNGSTETGGVIITSFAAYAKGINDVSKLKGRAICCASKQSAEGYLSQVKYLFDQGVDPERDLRVVAVGQLDRVLAALEKGDFAAGFIPQSQWNDSLSKCFRILAAGQPVPNWVLASLQGGHTEMDDKVKDAILALDPAKPEDQKILAGLGIFRFADAGSVDLRAFSDMADQMKIPY</sequence>
<comment type="caution">
    <text evidence="1">The sequence shown here is derived from an EMBL/GenBank/DDBJ whole genome shotgun (WGS) entry which is preliminary data.</text>
</comment>
<dbReference type="PANTHER" id="PTHR30024">
    <property type="entry name" value="ALIPHATIC SULFONATES-BINDING PROTEIN-RELATED"/>
    <property type="match status" value="1"/>
</dbReference>
<dbReference type="Gene3D" id="3.40.190.10">
    <property type="entry name" value="Periplasmic binding protein-like II"/>
    <property type="match status" value="2"/>
</dbReference>